<name>A0A8X7QAF7_BRACI</name>
<dbReference type="InterPro" id="IPR023282">
    <property type="entry name" value="HMG_CoA_Rdtase_N"/>
</dbReference>
<dbReference type="InterPro" id="IPR002202">
    <property type="entry name" value="HMG_CoA_Rdtase"/>
</dbReference>
<evidence type="ECO:0000313" key="4">
    <source>
        <dbReference type="EMBL" id="KAG2266651.1"/>
    </source>
</evidence>
<evidence type="ECO:0000256" key="3">
    <source>
        <dbReference type="ARBA" id="ARBA00022824"/>
    </source>
</evidence>
<dbReference type="EC" id="1.1.1.34" evidence="2"/>
<dbReference type="GO" id="GO:0004420">
    <property type="term" value="F:hydroxymethylglutaryl-CoA reductase (NADPH) activity"/>
    <property type="evidence" value="ECO:0007669"/>
    <property type="project" value="UniProtKB-EC"/>
</dbReference>
<comment type="caution">
    <text evidence="4">The sequence shown here is derived from an EMBL/GenBank/DDBJ whole genome shotgun (WGS) entry which is preliminary data.</text>
</comment>
<dbReference type="OrthoDB" id="1431236at2759"/>
<dbReference type="Gene3D" id="1.10.3270.10">
    <property type="entry name" value="HMGR, N-terminal domain"/>
    <property type="match status" value="1"/>
</dbReference>
<dbReference type="GO" id="GO:0015936">
    <property type="term" value="P:coenzyme A metabolic process"/>
    <property type="evidence" value="ECO:0007669"/>
    <property type="project" value="InterPro"/>
</dbReference>
<accession>A0A8X7QAF7</accession>
<dbReference type="InterPro" id="IPR009029">
    <property type="entry name" value="HMG_CoA_Rdtase_sub-bd_dom_sf"/>
</dbReference>
<dbReference type="GO" id="GO:0008299">
    <property type="term" value="P:isoprenoid biosynthetic process"/>
    <property type="evidence" value="ECO:0007669"/>
    <property type="project" value="TreeGrafter"/>
</dbReference>
<dbReference type="AlphaFoldDB" id="A0A8X7QAF7"/>
<gene>
    <name evidence="4" type="ORF">Bca52824_073730</name>
</gene>
<comment type="subcellular location">
    <subcellularLocation>
        <location evidence="1">Endoplasmic reticulum membrane</location>
        <topology evidence="1">Multi-pass membrane protein</topology>
    </subcellularLocation>
</comment>
<keyword evidence="3" id="KW-0256">Endoplasmic reticulum</keyword>
<dbReference type="InterPro" id="IPR023076">
    <property type="entry name" value="HMG_CoA_Rdtase_CS"/>
</dbReference>
<dbReference type="PROSITE" id="PS50065">
    <property type="entry name" value="HMG_COA_REDUCTASE_4"/>
    <property type="match status" value="2"/>
</dbReference>
<proteinExistence type="predicted"/>
<dbReference type="PANTHER" id="PTHR10572">
    <property type="entry name" value="3-HYDROXY-3-METHYLGLUTARYL-COENZYME A REDUCTASE"/>
    <property type="match status" value="1"/>
</dbReference>
<dbReference type="Gene3D" id="3.90.770.10">
    <property type="entry name" value="3-hydroxy-3-methylglutaryl-coenzyme A Reductase, Chain A, domain 2"/>
    <property type="match status" value="1"/>
</dbReference>
<evidence type="ECO:0000313" key="5">
    <source>
        <dbReference type="Proteomes" id="UP000886595"/>
    </source>
</evidence>
<keyword evidence="5" id="KW-1185">Reference proteome</keyword>
<dbReference type="PANTHER" id="PTHR10572:SF51">
    <property type="entry name" value="3-HYDROXY-3-METHYLGLUTARYL-COENZYME A REDUCTASE 2"/>
    <property type="match status" value="1"/>
</dbReference>
<dbReference type="GO" id="GO:0005789">
    <property type="term" value="C:endoplasmic reticulum membrane"/>
    <property type="evidence" value="ECO:0007669"/>
    <property type="project" value="UniProtKB-SubCell"/>
</dbReference>
<sequence>MTGKSLTGLPFDGFDYDSILGQCCEMPVGYVQIPVGIAGPLLLDGKSTRCQWRLRRVVWLQALTEDARLFTAFSFLMKDAMTRAPVVKFPSVRRAARAMFYLQNPSNFETLSDFQQFEAEGDDLHISVSMPCIEVNACWYCWRWDTACITVSLFEPARCKRIKRQGKAGSNARQLAKIVAGSVLAGELSLMSAIASGQLVKSHMKYNRYSLALVYRLKLSTLTPHGLHHSPRRAQPSLHDYFRGGHLTSSISPFSFVCRSSTTFFWFNNHVSHLETSTLNAFLPTRCAPHHAFLPMRYAFSVPEHHHSPHA</sequence>
<reference evidence="4 5" key="1">
    <citation type="submission" date="2020-02" db="EMBL/GenBank/DDBJ databases">
        <authorList>
            <person name="Ma Q."/>
            <person name="Huang Y."/>
            <person name="Song X."/>
            <person name="Pei D."/>
        </authorList>
    </citation>
    <scope>NUCLEOTIDE SEQUENCE [LARGE SCALE GENOMIC DNA]</scope>
    <source>
        <strain evidence="4">Sxm20200214</strain>
        <tissue evidence="4">Leaf</tissue>
    </source>
</reference>
<protein>
    <recommendedName>
        <fullName evidence="2">hydroxymethylglutaryl-CoA reductase (NADPH)</fullName>
        <ecNumber evidence="2">1.1.1.34</ecNumber>
    </recommendedName>
</protein>
<dbReference type="InterPro" id="IPR023074">
    <property type="entry name" value="HMG_CoA_Rdtase_cat_sf"/>
</dbReference>
<dbReference type="GO" id="GO:0005778">
    <property type="term" value="C:peroxisomal membrane"/>
    <property type="evidence" value="ECO:0007669"/>
    <property type="project" value="TreeGrafter"/>
</dbReference>
<dbReference type="Proteomes" id="UP000886595">
    <property type="component" value="Unassembled WGS sequence"/>
</dbReference>
<evidence type="ECO:0000256" key="1">
    <source>
        <dbReference type="ARBA" id="ARBA00004477"/>
    </source>
</evidence>
<dbReference type="GO" id="GO:0016126">
    <property type="term" value="P:sterol biosynthetic process"/>
    <property type="evidence" value="ECO:0007669"/>
    <property type="project" value="TreeGrafter"/>
</dbReference>
<evidence type="ECO:0000256" key="2">
    <source>
        <dbReference type="ARBA" id="ARBA00012999"/>
    </source>
</evidence>
<dbReference type="Pfam" id="PF00368">
    <property type="entry name" value="HMG-CoA_red"/>
    <property type="match status" value="2"/>
</dbReference>
<dbReference type="SUPFAM" id="SSF56542">
    <property type="entry name" value="Substrate-binding domain of HMG-CoA reductase"/>
    <property type="match status" value="1"/>
</dbReference>
<organism evidence="4 5">
    <name type="scientific">Brassica carinata</name>
    <name type="common">Ethiopian mustard</name>
    <name type="synonym">Abyssinian cabbage</name>
    <dbReference type="NCBI Taxonomy" id="52824"/>
    <lineage>
        <taxon>Eukaryota</taxon>
        <taxon>Viridiplantae</taxon>
        <taxon>Streptophyta</taxon>
        <taxon>Embryophyta</taxon>
        <taxon>Tracheophyta</taxon>
        <taxon>Spermatophyta</taxon>
        <taxon>Magnoliopsida</taxon>
        <taxon>eudicotyledons</taxon>
        <taxon>Gunneridae</taxon>
        <taxon>Pentapetalae</taxon>
        <taxon>rosids</taxon>
        <taxon>malvids</taxon>
        <taxon>Brassicales</taxon>
        <taxon>Brassicaceae</taxon>
        <taxon>Brassiceae</taxon>
        <taxon>Brassica</taxon>
    </lineage>
</organism>
<dbReference type="EMBL" id="JAAMPC010000014">
    <property type="protein sequence ID" value="KAG2266651.1"/>
    <property type="molecule type" value="Genomic_DNA"/>
</dbReference>
<dbReference type="PROSITE" id="PS01192">
    <property type="entry name" value="HMG_COA_REDUCTASE_3"/>
    <property type="match status" value="1"/>
</dbReference>